<feature type="domain" description="Glycoside hydrolase 131 catalytic N-terminal" evidence="1">
    <location>
        <begin position="50"/>
        <end position="315"/>
    </location>
</feature>
<dbReference type="PANTHER" id="PTHR34612:SF2">
    <property type="entry name" value="GLYCOSIDE HYDROLASE 131 CATALYTIC N-TERMINAL DOMAIN-CONTAINING PROTEIN"/>
    <property type="match status" value="1"/>
</dbReference>
<dbReference type="InterPro" id="IPR041524">
    <property type="entry name" value="GH131_N"/>
</dbReference>
<dbReference type="PANTHER" id="PTHR34612">
    <property type="entry name" value="GH131_N DOMAIN-CONTAINING PROTEIN"/>
    <property type="match status" value="1"/>
</dbReference>
<organism evidence="2 3">
    <name type="scientific">Phyllachora maydis</name>
    <dbReference type="NCBI Taxonomy" id="1825666"/>
    <lineage>
        <taxon>Eukaryota</taxon>
        <taxon>Fungi</taxon>
        <taxon>Dikarya</taxon>
        <taxon>Ascomycota</taxon>
        <taxon>Pezizomycotina</taxon>
        <taxon>Sordariomycetes</taxon>
        <taxon>Sordariomycetidae</taxon>
        <taxon>Phyllachorales</taxon>
        <taxon>Phyllachoraceae</taxon>
        <taxon>Phyllachora</taxon>
    </lineage>
</organism>
<dbReference type="AlphaFoldDB" id="A0AAD9M875"/>
<proteinExistence type="predicted"/>
<sequence length="323" mass="35174">MQNHDLTTSTSLRSSSLEISTNPANMVNSLSFATALVSLAVLGAAQKCPLVFDSRVPTAMTAATLDTDQSPFNPAFVKGKGLNFSQIVKLSPASSMFDMKALTQTVTVTINETSIFQPSDTAKAQTGFRRAELLATSNDGTDPSTLGVKMLHFSIQKDAAHPLNLSHEYMFSWLETNKYDNDQWNLRGGNLLDQKVPAGDPDTLMFFGSSQYYKPGTVAPLLFQTKFTPAVWHNFGVLMDFNKNLTQVYYSKNADPLKNVTALLPNDVSGQGQYHFGLLKKPVNLGSGVVQYDGTQESPMFEGISYGGIFVEDSSTNCMSMAP</sequence>
<reference evidence="2" key="1">
    <citation type="journal article" date="2023" name="Mol. Plant Microbe Interact.">
        <title>Elucidating the Obligate Nature and Biological Capacity of an Invasive Fungal Corn Pathogen.</title>
        <authorList>
            <person name="MacCready J.S."/>
            <person name="Roggenkamp E.M."/>
            <person name="Gdanetz K."/>
            <person name="Chilvers M.I."/>
        </authorList>
    </citation>
    <scope>NUCLEOTIDE SEQUENCE</scope>
    <source>
        <strain evidence="2">PM02</strain>
    </source>
</reference>
<dbReference type="EMBL" id="JAQQPM010000001">
    <property type="protein sequence ID" value="KAK2067052.1"/>
    <property type="molecule type" value="Genomic_DNA"/>
</dbReference>
<keyword evidence="3" id="KW-1185">Reference proteome</keyword>
<dbReference type="Pfam" id="PF18271">
    <property type="entry name" value="GH131_N"/>
    <property type="match status" value="1"/>
</dbReference>
<accession>A0AAD9M875</accession>
<evidence type="ECO:0000313" key="3">
    <source>
        <dbReference type="Proteomes" id="UP001217918"/>
    </source>
</evidence>
<protein>
    <recommendedName>
        <fullName evidence="1">Glycoside hydrolase 131 catalytic N-terminal domain-containing protein</fullName>
    </recommendedName>
</protein>
<comment type="caution">
    <text evidence="2">The sequence shown here is derived from an EMBL/GenBank/DDBJ whole genome shotgun (WGS) entry which is preliminary data.</text>
</comment>
<evidence type="ECO:0000259" key="1">
    <source>
        <dbReference type="Pfam" id="PF18271"/>
    </source>
</evidence>
<dbReference type="Gene3D" id="2.60.120.1160">
    <property type="match status" value="1"/>
</dbReference>
<name>A0AAD9M875_9PEZI</name>
<gene>
    <name evidence="2" type="ORF">P8C59_000820</name>
</gene>
<evidence type="ECO:0000313" key="2">
    <source>
        <dbReference type="EMBL" id="KAK2067052.1"/>
    </source>
</evidence>
<dbReference type="Proteomes" id="UP001217918">
    <property type="component" value="Unassembled WGS sequence"/>
</dbReference>